<dbReference type="InterPro" id="IPR017853">
    <property type="entry name" value="GH"/>
</dbReference>
<organism evidence="7 8">
    <name type="scientific">Trapa incisa</name>
    <dbReference type="NCBI Taxonomy" id="236973"/>
    <lineage>
        <taxon>Eukaryota</taxon>
        <taxon>Viridiplantae</taxon>
        <taxon>Streptophyta</taxon>
        <taxon>Embryophyta</taxon>
        <taxon>Tracheophyta</taxon>
        <taxon>Spermatophyta</taxon>
        <taxon>Magnoliopsida</taxon>
        <taxon>eudicotyledons</taxon>
        <taxon>Gunneridae</taxon>
        <taxon>Pentapetalae</taxon>
        <taxon>rosids</taxon>
        <taxon>malvids</taxon>
        <taxon>Myrtales</taxon>
        <taxon>Lythraceae</taxon>
        <taxon>Trapa</taxon>
    </lineage>
</organism>
<dbReference type="InterPro" id="IPR001223">
    <property type="entry name" value="Glyco_hydro18_cat"/>
</dbReference>
<accession>A0AAN7JW13</accession>
<feature type="domain" description="GH18" evidence="6">
    <location>
        <begin position="32"/>
        <end position="165"/>
    </location>
</feature>
<dbReference type="EMBL" id="JAXIOK010000015">
    <property type="protein sequence ID" value="KAK4753882.1"/>
    <property type="molecule type" value="Genomic_DNA"/>
</dbReference>
<dbReference type="GO" id="GO:0005975">
    <property type="term" value="P:carbohydrate metabolic process"/>
    <property type="evidence" value="ECO:0007669"/>
    <property type="project" value="InterPro"/>
</dbReference>
<feature type="signal peptide" evidence="5">
    <location>
        <begin position="1"/>
        <end position="23"/>
    </location>
</feature>
<dbReference type="Gene3D" id="3.20.20.80">
    <property type="entry name" value="Glycosidases"/>
    <property type="match status" value="1"/>
</dbReference>
<dbReference type="Proteomes" id="UP001345219">
    <property type="component" value="Chromosome 2"/>
</dbReference>
<feature type="chain" id="PRO_5042912480" description="GH18 domain-containing protein" evidence="5">
    <location>
        <begin position="24"/>
        <end position="165"/>
    </location>
</feature>
<evidence type="ECO:0000256" key="2">
    <source>
        <dbReference type="ARBA" id="ARBA00023295"/>
    </source>
</evidence>
<sequence length="165" mass="18000">MSTLTRSSSTFLVLAIFMSFVSAERSAASPLPVKGAYYPSWFNHTFPASAIDTSLFTHIFYTFLSPSNEIYRFEVSASTAALLSNFTSSLSRKTPRVKTLISIGGGEAGPSLYAQMASSAATREALIDSSIWVARRIGFDGLDLDWEFPENPAQTDDFSKLLAES</sequence>
<name>A0AAN7JW13_9MYRT</name>
<dbReference type="InterPro" id="IPR001579">
    <property type="entry name" value="Glyco_hydro_18_chit_AS"/>
</dbReference>
<dbReference type="GO" id="GO:0008061">
    <property type="term" value="F:chitin binding"/>
    <property type="evidence" value="ECO:0007669"/>
    <property type="project" value="TreeGrafter"/>
</dbReference>
<keyword evidence="8" id="KW-1185">Reference proteome</keyword>
<evidence type="ECO:0000313" key="7">
    <source>
        <dbReference type="EMBL" id="KAK4753882.1"/>
    </source>
</evidence>
<dbReference type="InterPro" id="IPR050314">
    <property type="entry name" value="Glycosyl_Hydrlase_18"/>
</dbReference>
<gene>
    <name evidence="7" type="ORF">SAY87_001986</name>
</gene>
<keyword evidence="2 3" id="KW-0326">Glycosidase</keyword>
<proteinExistence type="inferred from homology"/>
<protein>
    <recommendedName>
        <fullName evidence="6">GH18 domain-containing protein</fullName>
    </recommendedName>
</protein>
<dbReference type="GO" id="GO:0004568">
    <property type="term" value="F:chitinase activity"/>
    <property type="evidence" value="ECO:0007669"/>
    <property type="project" value="TreeGrafter"/>
</dbReference>
<dbReference type="Pfam" id="PF00704">
    <property type="entry name" value="Glyco_hydro_18"/>
    <property type="match status" value="1"/>
</dbReference>
<comment type="caution">
    <text evidence="7">The sequence shown here is derived from an EMBL/GenBank/DDBJ whole genome shotgun (WGS) entry which is preliminary data.</text>
</comment>
<dbReference type="AlphaFoldDB" id="A0AAN7JW13"/>
<dbReference type="GO" id="GO:0005576">
    <property type="term" value="C:extracellular region"/>
    <property type="evidence" value="ECO:0007669"/>
    <property type="project" value="TreeGrafter"/>
</dbReference>
<dbReference type="GO" id="GO:0006032">
    <property type="term" value="P:chitin catabolic process"/>
    <property type="evidence" value="ECO:0007669"/>
    <property type="project" value="TreeGrafter"/>
</dbReference>
<evidence type="ECO:0000256" key="3">
    <source>
        <dbReference type="RuleBase" id="RU000489"/>
    </source>
</evidence>
<reference evidence="7 8" key="1">
    <citation type="journal article" date="2023" name="Hortic Res">
        <title>Pangenome of water caltrop reveals structural variations and asymmetric subgenome divergence after allopolyploidization.</title>
        <authorList>
            <person name="Zhang X."/>
            <person name="Chen Y."/>
            <person name="Wang L."/>
            <person name="Yuan Y."/>
            <person name="Fang M."/>
            <person name="Shi L."/>
            <person name="Lu R."/>
            <person name="Comes H.P."/>
            <person name="Ma Y."/>
            <person name="Chen Y."/>
            <person name="Huang G."/>
            <person name="Zhou Y."/>
            <person name="Zheng Z."/>
            <person name="Qiu Y."/>
        </authorList>
    </citation>
    <scope>NUCLEOTIDE SEQUENCE [LARGE SCALE GENOMIC DNA]</scope>
    <source>
        <tissue evidence="7">Roots</tissue>
    </source>
</reference>
<comment type="similarity">
    <text evidence="4">Belongs to the glycosyl hydrolase 18 family.</text>
</comment>
<keyword evidence="1 3" id="KW-0378">Hydrolase</keyword>
<dbReference type="PANTHER" id="PTHR11177:SF396">
    <property type="entry name" value="NOD FACTOR HYDROLASE PROTEIN 1"/>
    <property type="match status" value="1"/>
</dbReference>
<evidence type="ECO:0000256" key="1">
    <source>
        <dbReference type="ARBA" id="ARBA00022801"/>
    </source>
</evidence>
<dbReference type="PROSITE" id="PS51910">
    <property type="entry name" value="GH18_2"/>
    <property type="match status" value="1"/>
</dbReference>
<evidence type="ECO:0000259" key="6">
    <source>
        <dbReference type="PROSITE" id="PS51910"/>
    </source>
</evidence>
<dbReference type="SUPFAM" id="SSF51445">
    <property type="entry name" value="(Trans)glycosidases"/>
    <property type="match status" value="1"/>
</dbReference>
<keyword evidence="5" id="KW-0732">Signal</keyword>
<evidence type="ECO:0000256" key="5">
    <source>
        <dbReference type="SAM" id="SignalP"/>
    </source>
</evidence>
<evidence type="ECO:0000313" key="8">
    <source>
        <dbReference type="Proteomes" id="UP001345219"/>
    </source>
</evidence>
<dbReference type="PANTHER" id="PTHR11177">
    <property type="entry name" value="CHITINASE"/>
    <property type="match status" value="1"/>
</dbReference>
<evidence type="ECO:0000256" key="4">
    <source>
        <dbReference type="RuleBase" id="RU004453"/>
    </source>
</evidence>
<dbReference type="PROSITE" id="PS01095">
    <property type="entry name" value="GH18_1"/>
    <property type="match status" value="1"/>
</dbReference>